<accession>A0A167WF66</accession>
<reference evidence="2 3" key="1">
    <citation type="journal article" date="2016" name="Genome Biol. Evol.">
        <title>Divergent and convergent evolution of fungal pathogenicity.</title>
        <authorList>
            <person name="Shang Y."/>
            <person name="Xiao G."/>
            <person name="Zheng P."/>
            <person name="Cen K."/>
            <person name="Zhan S."/>
            <person name="Wang C."/>
        </authorList>
    </citation>
    <scope>NUCLEOTIDE SEQUENCE [LARGE SCALE GENOMIC DNA]</scope>
    <source>
        <strain evidence="2 3">RCEF 2490</strain>
    </source>
</reference>
<keyword evidence="1" id="KW-0732">Signal</keyword>
<proteinExistence type="predicted"/>
<name>A0A167WF66_9HYPO</name>
<dbReference type="AlphaFoldDB" id="A0A167WF66"/>
<dbReference type="Proteomes" id="UP000078544">
    <property type="component" value="Unassembled WGS sequence"/>
</dbReference>
<organism evidence="2 3">
    <name type="scientific">Moelleriella libera RCEF 2490</name>
    <dbReference type="NCBI Taxonomy" id="1081109"/>
    <lineage>
        <taxon>Eukaryota</taxon>
        <taxon>Fungi</taxon>
        <taxon>Dikarya</taxon>
        <taxon>Ascomycota</taxon>
        <taxon>Pezizomycotina</taxon>
        <taxon>Sordariomycetes</taxon>
        <taxon>Hypocreomycetidae</taxon>
        <taxon>Hypocreales</taxon>
        <taxon>Clavicipitaceae</taxon>
        <taxon>Moelleriella</taxon>
    </lineage>
</organism>
<comment type="caution">
    <text evidence="2">The sequence shown here is derived from an EMBL/GenBank/DDBJ whole genome shotgun (WGS) entry which is preliminary data.</text>
</comment>
<evidence type="ECO:0000313" key="2">
    <source>
        <dbReference type="EMBL" id="KZZ88768.1"/>
    </source>
</evidence>
<keyword evidence="3" id="KW-1185">Reference proteome</keyword>
<feature type="signal peptide" evidence="1">
    <location>
        <begin position="1"/>
        <end position="17"/>
    </location>
</feature>
<dbReference type="EMBL" id="AZGY01000028">
    <property type="protein sequence ID" value="KZZ88768.1"/>
    <property type="molecule type" value="Genomic_DNA"/>
</dbReference>
<sequence>MQPFAIAALLGSAVAQAQWTQSQWAGNNGQDTQACARNCNDALNSCRSQAGANQATCDTTYASCLGWQPGAGVTATACASNYNNNGGAYATPTPTAGQTYGSGALDACAKQCRDAYNGCRAVPGVNQNDCRTQFTSCLGYNPTDDYPTACATNGVAPSATPAVAGGSQLSPAYAAMAVGIMALL</sequence>
<evidence type="ECO:0000256" key="1">
    <source>
        <dbReference type="SAM" id="SignalP"/>
    </source>
</evidence>
<gene>
    <name evidence="2" type="ORF">AAL_07969</name>
</gene>
<evidence type="ECO:0008006" key="4">
    <source>
        <dbReference type="Google" id="ProtNLM"/>
    </source>
</evidence>
<evidence type="ECO:0000313" key="3">
    <source>
        <dbReference type="Proteomes" id="UP000078544"/>
    </source>
</evidence>
<protein>
    <recommendedName>
        <fullName evidence="4">Phospholipase A2</fullName>
    </recommendedName>
</protein>
<feature type="chain" id="PRO_5007893901" description="Phospholipase A2" evidence="1">
    <location>
        <begin position="18"/>
        <end position="184"/>
    </location>
</feature>
<dbReference type="OrthoDB" id="3836772at2759"/>